<evidence type="ECO:0000313" key="3">
    <source>
        <dbReference type="Proteomes" id="UP000314294"/>
    </source>
</evidence>
<evidence type="ECO:0000313" key="2">
    <source>
        <dbReference type="EMBL" id="TNN31459.1"/>
    </source>
</evidence>
<keyword evidence="3" id="KW-1185">Reference proteome</keyword>
<dbReference type="EMBL" id="SRLO01003454">
    <property type="protein sequence ID" value="TNN31459.1"/>
    <property type="molecule type" value="Genomic_DNA"/>
</dbReference>
<dbReference type="AlphaFoldDB" id="A0A4Z2ERN9"/>
<dbReference type="OrthoDB" id="10482782at2759"/>
<organism evidence="2 3">
    <name type="scientific">Liparis tanakae</name>
    <name type="common">Tanaka's snailfish</name>
    <dbReference type="NCBI Taxonomy" id="230148"/>
    <lineage>
        <taxon>Eukaryota</taxon>
        <taxon>Metazoa</taxon>
        <taxon>Chordata</taxon>
        <taxon>Craniata</taxon>
        <taxon>Vertebrata</taxon>
        <taxon>Euteleostomi</taxon>
        <taxon>Actinopterygii</taxon>
        <taxon>Neopterygii</taxon>
        <taxon>Teleostei</taxon>
        <taxon>Neoteleostei</taxon>
        <taxon>Acanthomorphata</taxon>
        <taxon>Eupercaria</taxon>
        <taxon>Perciformes</taxon>
        <taxon>Cottioidei</taxon>
        <taxon>Cottales</taxon>
        <taxon>Liparidae</taxon>
        <taxon>Liparis</taxon>
    </lineage>
</organism>
<feature type="compositionally biased region" description="Acidic residues" evidence="1">
    <location>
        <begin position="21"/>
        <end position="33"/>
    </location>
</feature>
<feature type="region of interest" description="Disordered" evidence="1">
    <location>
        <begin position="74"/>
        <end position="124"/>
    </location>
</feature>
<feature type="region of interest" description="Disordered" evidence="1">
    <location>
        <begin position="21"/>
        <end position="54"/>
    </location>
</feature>
<protein>
    <submittedName>
        <fullName evidence="2">Cyclic nucleotide-gated cation channel beta-1</fullName>
    </submittedName>
</protein>
<name>A0A4Z2ERN9_9TELE</name>
<proteinExistence type="predicted"/>
<evidence type="ECO:0000256" key="1">
    <source>
        <dbReference type="SAM" id="MobiDB-lite"/>
    </source>
</evidence>
<comment type="caution">
    <text evidence="2">The sequence shown here is derived from an EMBL/GenBank/DDBJ whole genome shotgun (WGS) entry which is preliminary data.</text>
</comment>
<dbReference type="Proteomes" id="UP000314294">
    <property type="component" value="Unassembled WGS sequence"/>
</dbReference>
<sequence length="187" mass="21168">MSLKPSADVTVSSWCVQVWMESDEEEDEEEEESTAALETWSREGDLLAADDETRPLVLQDRLSELLRLFRGRTERQKERLVDPDESEEETPSKAPPPPPPPEEKKDDVPPAAEEEEEEEEKAFVLPFELLGRPVKIPKLPKLPKLSPMPSWLRVLVDYRFPSSIDPFTGELQTAVCPSVCPSVHMSS</sequence>
<gene>
    <name evidence="2" type="primary">CNGB1_2</name>
    <name evidence="2" type="ORF">EYF80_058389</name>
</gene>
<reference evidence="2 3" key="1">
    <citation type="submission" date="2019-03" db="EMBL/GenBank/DDBJ databases">
        <title>First draft genome of Liparis tanakae, snailfish: a comprehensive survey of snailfish specific genes.</title>
        <authorList>
            <person name="Kim W."/>
            <person name="Song I."/>
            <person name="Jeong J.-H."/>
            <person name="Kim D."/>
            <person name="Kim S."/>
            <person name="Ryu S."/>
            <person name="Song J.Y."/>
            <person name="Lee S.K."/>
        </authorList>
    </citation>
    <scope>NUCLEOTIDE SEQUENCE [LARGE SCALE GENOMIC DNA]</scope>
    <source>
        <tissue evidence="2">Muscle</tissue>
    </source>
</reference>
<accession>A0A4Z2ERN9</accession>